<keyword evidence="2" id="KW-0597">Phosphoprotein</keyword>
<sequence length="95" mass="10034">MPLLTVPDLLTLLRECAGEEESADLEGDVEDVAFDALGYDSLALLNTVGRIERDYGIRLGDDAVERATTPRALIELTNAALTGAFPSAGGAARDK</sequence>
<evidence type="ECO:0000313" key="4">
    <source>
        <dbReference type="EMBL" id="RDG35499.1"/>
    </source>
</evidence>
<feature type="domain" description="Carrier" evidence="3">
    <location>
        <begin position="3"/>
        <end position="81"/>
    </location>
</feature>
<reference evidence="4 5" key="1">
    <citation type="submission" date="2018-07" db="EMBL/GenBank/DDBJ databases">
        <title>Streptomyces species from bats.</title>
        <authorList>
            <person name="Dunlap C."/>
        </authorList>
    </citation>
    <scope>NUCLEOTIDE SEQUENCE [LARGE SCALE GENOMIC DNA]</scope>
    <source>
        <strain evidence="4 5">AC230</strain>
    </source>
</reference>
<dbReference type="OrthoDB" id="3537906at2"/>
<evidence type="ECO:0000313" key="5">
    <source>
        <dbReference type="Proteomes" id="UP000253741"/>
    </source>
</evidence>
<evidence type="ECO:0000256" key="2">
    <source>
        <dbReference type="ARBA" id="ARBA00022553"/>
    </source>
</evidence>
<organism evidence="4 5">
    <name type="scientific">Streptomyces corynorhini</name>
    <dbReference type="NCBI Taxonomy" id="2282652"/>
    <lineage>
        <taxon>Bacteria</taxon>
        <taxon>Bacillati</taxon>
        <taxon>Actinomycetota</taxon>
        <taxon>Actinomycetes</taxon>
        <taxon>Kitasatosporales</taxon>
        <taxon>Streptomycetaceae</taxon>
        <taxon>Streptomyces</taxon>
    </lineage>
</organism>
<dbReference type="EMBL" id="QQNA01000216">
    <property type="protein sequence ID" value="RDG35499.1"/>
    <property type="molecule type" value="Genomic_DNA"/>
</dbReference>
<proteinExistence type="predicted"/>
<dbReference type="Pfam" id="PF00550">
    <property type="entry name" value="PP-binding"/>
    <property type="match status" value="1"/>
</dbReference>
<comment type="caution">
    <text evidence="4">The sequence shown here is derived from an EMBL/GenBank/DDBJ whole genome shotgun (WGS) entry which is preliminary data.</text>
</comment>
<keyword evidence="5" id="KW-1185">Reference proteome</keyword>
<dbReference type="InterPro" id="IPR006162">
    <property type="entry name" value="Ppantetheine_attach_site"/>
</dbReference>
<dbReference type="PROSITE" id="PS50075">
    <property type="entry name" value="CARRIER"/>
    <property type="match status" value="1"/>
</dbReference>
<dbReference type="Gene3D" id="1.10.1200.10">
    <property type="entry name" value="ACP-like"/>
    <property type="match status" value="1"/>
</dbReference>
<evidence type="ECO:0000259" key="3">
    <source>
        <dbReference type="PROSITE" id="PS50075"/>
    </source>
</evidence>
<gene>
    <name evidence="4" type="ORF">DVH02_24980</name>
</gene>
<dbReference type="SUPFAM" id="SSF47336">
    <property type="entry name" value="ACP-like"/>
    <property type="match status" value="1"/>
</dbReference>
<dbReference type="RefSeq" id="WP_114626089.1">
    <property type="nucleotide sequence ID" value="NZ_QQNA01000216.1"/>
</dbReference>
<keyword evidence="1" id="KW-0596">Phosphopantetheine</keyword>
<evidence type="ECO:0000256" key="1">
    <source>
        <dbReference type="ARBA" id="ARBA00022450"/>
    </source>
</evidence>
<dbReference type="InterPro" id="IPR009081">
    <property type="entry name" value="PP-bd_ACP"/>
</dbReference>
<dbReference type="PROSITE" id="PS00012">
    <property type="entry name" value="PHOSPHOPANTETHEINE"/>
    <property type="match status" value="1"/>
</dbReference>
<dbReference type="InterPro" id="IPR036736">
    <property type="entry name" value="ACP-like_sf"/>
</dbReference>
<dbReference type="AlphaFoldDB" id="A0A370B550"/>
<protein>
    <submittedName>
        <fullName evidence="4">Acyl carrier protein</fullName>
    </submittedName>
</protein>
<dbReference type="Proteomes" id="UP000253741">
    <property type="component" value="Unassembled WGS sequence"/>
</dbReference>
<accession>A0A370B550</accession>
<name>A0A370B550_9ACTN</name>